<keyword evidence="3" id="KW-0804">Transcription</keyword>
<dbReference type="AlphaFoldDB" id="A0A840IB49"/>
<dbReference type="NCBIfam" id="NF033788">
    <property type="entry name" value="HTH_metalloreg"/>
    <property type="match status" value="1"/>
</dbReference>
<dbReference type="SMART" id="SM00418">
    <property type="entry name" value="HTH_ARSR"/>
    <property type="match status" value="1"/>
</dbReference>
<reference evidence="5 6" key="1">
    <citation type="submission" date="2020-08" db="EMBL/GenBank/DDBJ databases">
        <title>Genomic Encyclopedia of Archaeal and Bacterial Type Strains, Phase II (KMG-II): from individual species to whole genera.</title>
        <authorList>
            <person name="Goeker M."/>
        </authorList>
    </citation>
    <scope>NUCLEOTIDE SEQUENCE [LARGE SCALE GENOMIC DNA]</scope>
    <source>
        <strain evidence="5 6">DSM 23288</strain>
    </source>
</reference>
<dbReference type="Proteomes" id="UP000585272">
    <property type="component" value="Unassembled WGS sequence"/>
</dbReference>
<gene>
    <name evidence="5" type="ORF">BDZ31_001692</name>
</gene>
<dbReference type="Pfam" id="PF12840">
    <property type="entry name" value="HTH_20"/>
    <property type="match status" value="1"/>
</dbReference>
<evidence type="ECO:0000313" key="5">
    <source>
        <dbReference type="EMBL" id="MBB4662119.1"/>
    </source>
</evidence>
<dbReference type="SUPFAM" id="SSF46785">
    <property type="entry name" value="Winged helix' DNA-binding domain"/>
    <property type="match status" value="1"/>
</dbReference>
<keyword evidence="6" id="KW-1185">Reference proteome</keyword>
<keyword evidence="2 5" id="KW-0238">DNA-binding</keyword>
<organism evidence="5 6">
    <name type="scientific">Conexibacter arvalis</name>
    <dbReference type="NCBI Taxonomy" id="912552"/>
    <lineage>
        <taxon>Bacteria</taxon>
        <taxon>Bacillati</taxon>
        <taxon>Actinomycetota</taxon>
        <taxon>Thermoleophilia</taxon>
        <taxon>Solirubrobacterales</taxon>
        <taxon>Conexibacteraceae</taxon>
        <taxon>Conexibacter</taxon>
    </lineage>
</organism>
<dbReference type="InterPro" id="IPR001845">
    <property type="entry name" value="HTH_ArsR_DNA-bd_dom"/>
</dbReference>
<protein>
    <submittedName>
        <fullName evidence="5">DNA-binding transcriptional ArsR family regulator</fullName>
    </submittedName>
</protein>
<dbReference type="InterPro" id="IPR051081">
    <property type="entry name" value="HTH_MetalResp_TranReg"/>
</dbReference>
<dbReference type="PANTHER" id="PTHR33154">
    <property type="entry name" value="TRANSCRIPTIONAL REGULATOR, ARSR FAMILY"/>
    <property type="match status" value="1"/>
</dbReference>
<evidence type="ECO:0000256" key="3">
    <source>
        <dbReference type="ARBA" id="ARBA00023163"/>
    </source>
</evidence>
<name>A0A840IB49_9ACTN</name>
<comment type="caution">
    <text evidence="5">The sequence shown here is derived from an EMBL/GenBank/DDBJ whole genome shotgun (WGS) entry which is preliminary data.</text>
</comment>
<evidence type="ECO:0000313" key="6">
    <source>
        <dbReference type="Proteomes" id="UP000585272"/>
    </source>
</evidence>
<dbReference type="PROSITE" id="PS50987">
    <property type="entry name" value="HTH_ARSR_2"/>
    <property type="match status" value="1"/>
</dbReference>
<dbReference type="GO" id="GO:0003700">
    <property type="term" value="F:DNA-binding transcription factor activity"/>
    <property type="evidence" value="ECO:0007669"/>
    <property type="project" value="InterPro"/>
</dbReference>
<dbReference type="InterPro" id="IPR011991">
    <property type="entry name" value="ArsR-like_HTH"/>
</dbReference>
<dbReference type="InterPro" id="IPR036390">
    <property type="entry name" value="WH_DNA-bd_sf"/>
</dbReference>
<dbReference type="PANTHER" id="PTHR33154:SF18">
    <property type="entry name" value="ARSENICAL RESISTANCE OPERON REPRESSOR"/>
    <property type="match status" value="1"/>
</dbReference>
<evidence type="ECO:0000256" key="2">
    <source>
        <dbReference type="ARBA" id="ARBA00023125"/>
    </source>
</evidence>
<dbReference type="RefSeq" id="WP_183340856.1">
    <property type="nucleotide sequence ID" value="NZ_JACHNU010000001.1"/>
</dbReference>
<evidence type="ECO:0000259" key="4">
    <source>
        <dbReference type="PROSITE" id="PS50987"/>
    </source>
</evidence>
<dbReference type="InterPro" id="IPR036388">
    <property type="entry name" value="WH-like_DNA-bd_sf"/>
</dbReference>
<sequence>MARASTSATPHPLPDQLAELVAGRFRVLGDPTRIKLLDRLREGPATVQELHDGLEVSQQNVSKHLGVLLSAGLVSRAKEGTYSRYAIADPGVFDLCDLVCGGLRRQHAELDAILPPAT</sequence>
<evidence type="ECO:0000256" key="1">
    <source>
        <dbReference type="ARBA" id="ARBA00023015"/>
    </source>
</evidence>
<accession>A0A840IB49</accession>
<proteinExistence type="predicted"/>
<dbReference type="PRINTS" id="PR00778">
    <property type="entry name" value="HTHARSR"/>
</dbReference>
<feature type="domain" description="HTH arsR-type" evidence="4">
    <location>
        <begin position="13"/>
        <end position="107"/>
    </location>
</feature>
<dbReference type="CDD" id="cd00090">
    <property type="entry name" value="HTH_ARSR"/>
    <property type="match status" value="1"/>
</dbReference>
<dbReference type="EMBL" id="JACHNU010000001">
    <property type="protein sequence ID" value="MBB4662119.1"/>
    <property type="molecule type" value="Genomic_DNA"/>
</dbReference>
<dbReference type="GO" id="GO:0003677">
    <property type="term" value="F:DNA binding"/>
    <property type="evidence" value="ECO:0007669"/>
    <property type="project" value="UniProtKB-KW"/>
</dbReference>
<keyword evidence="1" id="KW-0805">Transcription regulation</keyword>
<dbReference type="Gene3D" id="1.10.10.10">
    <property type="entry name" value="Winged helix-like DNA-binding domain superfamily/Winged helix DNA-binding domain"/>
    <property type="match status" value="1"/>
</dbReference>